<evidence type="ECO:0000313" key="1">
    <source>
        <dbReference type="EMBL" id="MFB0834276.1"/>
    </source>
</evidence>
<evidence type="ECO:0000313" key="2">
    <source>
        <dbReference type="Proteomes" id="UP001575652"/>
    </source>
</evidence>
<dbReference type="Proteomes" id="UP001575652">
    <property type="component" value="Unassembled WGS sequence"/>
</dbReference>
<accession>A0ABV4ULW1</accession>
<name>A0ABV4ULW1_9MICC</name>
<gene>
    <name evidence="1" type="ORF">ACETWP_06730</name>
</gene>
<protein>
    <submittedName>
        <fullName evidence="1">Uncharacterized protein</fullName>
    </submittedName>
</protein>
<organism evidence="1 2">
    <name type="scientific">Arthrobacter halodurans</name>
    <dbReference type="NCBI Taxonomy" id="516699"/>
    <lineage>
        <taxon>Bacteria</taxon>
        <taxon>Bacillati</taxon>
        <taxon>Actinomycetota</taxon>
        <taxon>Actinomycetes</taxon>
        <taxon>Micrococcales</taxon>
        <taxon>Micrococcaceae</taxon>
        <taxon>Arthrobacter</taxon>
    </lineage>
</organism>
<sequence length="114" mass="12205">MPLRRAIAVGIAVVLVALAFGMDAASRESFESDARLVATQPHLSAPLVDVRNCGRACTEYVVAVDGREIVLDNDGALHDPRIGEAVRYVVDPEDPDRTVAVGEPENWMLAPPGI</sequence>
<dbReference type="RefSeq" id="WP_373971445.1">
    <property type="nucleotide sequence ID" value="NZ_JBHDLJ010000004.1"/>
</dbReference>
<proteinExistence type="predicted"/>
<reference evidence="1 2" key="1">
    <citation type="submission" date="2024-09" db="EMBL/GenBank/DDBJ databases">
        <authorList>
            <person name="Salinas-Garcia M.A."/>
            <person name="Prieme A."/>
        </authorList>
    </citation>
    <scope>NUCLEOTIDE SEQUENCE [LARGE SCALE GENOMIC DNA]</scope>
    <source>
        <strain evidence="1 2">DSM 21081</strain>
    </source>
</reference>
<dbReference type="EMBL" id="JBHDLJ010000004">
    <property type="protein sequence ID" value="MFB0834276.1"/>
    <property type="molecule type" value="Genomic_DNA"/>
</dbReference>
<comment type="caution">
    <text evidence="1">The sequence shown here is derived from an EMBL/GenBank/DDBJ whole genome shotgun (WGS) entry which is preliminary data.</text>
</comment>
<keyword evidence="2" id="KW-1185">Reference proteome</keyword>